<reference evidence="1 2" key="1">
    <citation type="submission" date="2018-09" db="EMBL/GenBank/DDBJ databases">
        <authorList>
            <person name="Wang F."/>
        </authorList>
    </citation>
    <scope>NUCLEOTIDE SEQUENCE [LARGE SCALE GENOMIC DNA]</scope>
    <source>
        <strain evidence="1 2">PLHSC7-2</strain>
    </source>
</reference>
<name>A0A418Y924_9GAMM</name>
<sequence>MSNWDDFAQLCKPCFSDCTFKDELISECGGKEDLAWVVYRHTQDTALEWMRKKVPALGNKTPRKCLGANLNQLKDVLLSFPC</sequence>
<dbReference type="Proteomes" id="UP000283255">
    <property type="component" value="Unassembled WGS sequence"/>
</dbReference>
<gene>
    <name evidence="1" type="ORF">D1Z90_20570</name>
</gene>
<dbReference type="EMBL" id="QZCH01000091">
    <property type="protein sequence ID" value="RJG36061.1"/>
    <property type="molecule type" value="Genomic_DNA"/>
</dbReference>
<protein>
    <recommendedName>
        <fullName evidence="3">DUF2384 domain-containing protein</fullName>
    </recommendedName>
</protein>
<evidence type="ECO:0000313" key="2">
    <source>
        <dbReference type="Proteomes" id="UP000283255"/>
    </source>
</evidence>
<evidence type="ECO:0008006" key="3">
    <source>
        <dbReference type="Google" id="ProtNLM"/>
    </source>
</evidence>
<evidence type="ECO:0000313" key="1">
    <source>
        <dbReference type="EMBL" id="RJG36061.1"/>
    </source>
</evidence>
<keyword evidence="2" id="KW-1185">Reference proteome</keyword>
<comment type="caution">
    <text evidence="1">The sequence shown here is derived from an EMBL/GenBank/DDBJ whole genome shotgun (WGS) entry which is preliminary data.</text>
</comment>
<proteinExistence type="predicted"/>
<accession>A0A418Y924</accession>
<dbReference type="AlphaFoldDB" id="A0A418Y924"/>
<organism evidence="1 2">
    <name type="scientific">Motilimonas pumila</name>
    <dbReference type="NCBI Taxonomy" id="2303987"/>
    <lineage>
        <taxon>Bacteria</taxon>
        <taxon>Pseudomonadati</taxon>
        <taxon>Pseudomonadota</taxon>
        <taxon>Gammaproteobacteria</taxon>
        <taxon>Alteromonadales</taxon>
        <taxon>Alteromonadales genera incertae sedis</taxon>
        <taxon>Motilimonas</taxon>
    </lineage>
</organism>
<reference evidence="1 2" key="2">
    <citation type="submission" date="2019-01" db="EMBL/GenBank/DDBJ databases">
        <title>Motilimonas pumilus sp. nov., isolated from the gut of sea cucumber (Apostichopus japonicus).</title>
        <authorList>
            <person name="Wang F.-Q."/>
            <person name="Ren L.-H."/>
            <person name="Lin Y.-W."/>
            <person name="Sun G.-H."/>
            <person name="Du Z.-J."/>
            <person name="Zhao J.-X."/>
            <person name="Liu X.-J."/>
            <person name="Liu L.-J."/>
        </authorList>
    </citation>
    <scope>NUCLEOTIDE SEQUENCE [LARGE SCALE GENOMIC DNA]</scope>
    <source>
        <strain evidence="1 2">PLHSC7-2</strain>
    </source>
</reference>